<sequence>MSQRQQQRPQEPIKYGDVFSVEGELAEKPVAPRDAAMMQTAENALMGQIQRGGAASMMQSAAMRNERAGFVGHSDVNDVANYQGVSATETEMPGRRIITEAIGGQPATRKDAEGVTGAEMRNDPFLTTNPAGVAASVAAAARLNQQNNTKNKKES</sequence>
<proteinExistence type="inferred from homology"/>
<protein>
    <recommendedName>
        <fullName evidence="4">SMP domain-containing protein</fullName>
    </recommendedName>
</protein>
<dbReference type="PANTHER" id="PTHR31174:SF34">
    <property type="entry name" value="LATE EMBRYOGENESIS ABUNDANT PROTEIN 47"/>
    <property type="match status" value="1"/>
</dbReference>
<dbReference type="InterPro" id="IPR042971">
    <property type="entry name" value="LEA_SMP"/>
</dbReference>
<reference evidence="5" key="1">
    <citation type="journal article" date="2006" name="Science">
        <title>The genome of black cottonwood, Populus trichocarpa (Torr. &amp; Gray).</title>
        <authorList>
            <person name="Tuskan G.A."/>
            <person name="Difazio S."/>
            <person name="Jansson S."/>
            <person name="Bohlmann J."/>
            <person name="Grigoriev I."/>
            <person name="Hellsten U."/>
            <person name="Putnam N."/>
            <person name="Ralph S."/>
            <person name="Rombauts S."/>
            <person name="Salamov A."/>
            <person name="Schein J."/>
            <person name="Sterck L."/>
            <person name="Aerts A."/>
            <person name="Bhalerao R.R."/>
            <person name="Bhalerao R.P."/>
            <person name="Blaudez D."/>
            <person name="Boerjan W."/>
            <person name="Brun A."/>
            <person name="Brunner A."/>
            <person name="Busov V."/>
            <person name="Campbell M."/>
            <person name="Carlson J."/>
            <person name="Chalot M."/>
            <person name="Chapman J."/>
            <person name="Chen G.L."/>
            <person name="Cooper D."/>
            <person name="Coutinho P.M."/>
            <person name="Couturier J."/>
            <person name="Covert S."/>
            <person name="Cronk Q."/>
            <person name="Cunningham R."/>
            <person name="Davis J."/>
            <person name="Degroeve S."/>
            <person name="Dejardin A."/>
            <person name="Depamphilis C."/>
            <person name="Detter J."/>
            <person name="Dirks B."/>
            <person name="Dubchak I."/>
            <person name="Duplessis S."/>
            <person name="Ehlting J."/>
            <person name="Ellis B."/>
            <person name="Gendler K."/>
            <person name="Goodstein D."/>
            <person name="Gribskov M."/>
            <person name="Grimwood J."/>
            <person name="Groover A."/>
            <person name="Gunter L."/>
            <person name="Hamberger B."/>
            <person name="Heinze B."/>
            <person name="Helariutta Y."/>
            <person name="Henrissat B."/>
            <person name="Holligan D."/>
            <person name="Holt R."/>
            <person name="Huang W."/>
            <person name="Islam-Faridi N."/>
            <person name="Jones S."/>
            <person name="Jones-Rhoades M."/>
            <person name="Jorgensen R."/>
            <person name="Joshi C."/>
            <person name="Kangasjarvi J."/>
            <person name="Karlsson J."/>
            <person name="Kelleher C."/>
            <person name="Kirkpatrick R."/>
            <person name="Kirst M."/>
            <person name="Kohler A."/>
            <person name="Kalluri U."/>
            <person name="Larimer F."/>
            <person name="Leebens-Mack J."/>
            <person name="Leple J.C."/>
            <person name="Locascio P."/>
            <person name="Lou Y."/>
            <person name="Lucas S."/>
            <person name="Martin F."/>
            <person name="Montanini B."/>
            <person name="Napoli C."/>
            <person name="Nelson D.R."/>
            <person name="Nelson C."/>
            <person name="Nieminen K."/>
            <person name="Nilsson O."/>
            <person name="Pereda V."/>
            <person name="Peter G."/>
            <person name="Philippe R."/>
            <person name="Pilate G."/>
            <person name="Poliakov A."/>
            <person name="Razumovskaya J."/>
            <person name="Richardson P."/>
            <person name="Rinaldi C."/>
            <person name="Ritland K."/>
            <person name="Rouze P."/>
            <person name="Ryaboy D."/>
            <person name="Schmutz J."/>
            <person name="Schrader J."/>
            <person name="Segerman B."/>
            <person name="Shin H."/>
            <person name="Siddiqui A."/>
            <person name="Sterky F."/>
            <person name="Terry A."/>
            <person name="Tsai C.J."/>
            <person name="Uberbacher E."/>
            <person name="Unneberg P."/>
            <person name="Vahala J."/>
            <person name="Wall K."/>
            <person name="Wessler S."/>
            <person name="Yang G."/>
            <person name="Yin T."/>
            <person name="Douglas C."/>
            <person name="Marra M."/>
            <person name="Sandberg G."/>
            <person name="Van de Peer Y."/>
            <person name="Rokhsar D."/>
        </authorList>
    </citation>
    <scope>NUCLEOTIDE SEQUENCE [LARGE SCALE GENOMIC DNA]</scope>
    <source>
        <strain evidence="5">Nisqually-1</strain>
    </source>
</reference>
<dbReference type="STRING" id="3694.A0A2K1R625"/>
<gene>
    <name evidence="5" type="ORF">POPTR_T122000</name>
</gene>
<dbReference type="EMBL" id="KZ623453">
    <property type="protein sequence ID" value="PNS22709.1"/>
    <property type="molecule type" value="Genomic_DNA"/>
</dbReference>
<evidence type="ECO:0000256" key="2">
    <source>
        <dbReference type="ARBA" id="ARBA00022737"/>
    </source>
</evidence>
<dbReference type="PANTHER" id="PTHR31174">
    <property type="entry name" value="SEED MATURATION FAMILY PROTEIN"/>
    <property type="match status" value="1"/>
</dbReference>
<feature type="domain" description="SMP" evidence="4">
    <location>
        <begin position="101"/>
        <end position="146"/>
    </location>
</feature>
<reference evidence="5" key="2">
    <citation type="submission" date="2017-07" db="EMBL/GenBank/DDBJ databases">
        <title>WGS assembly of Populus trichocarpa.</title>
        <authorList>
            <person name="Tuskan G."/>
            <person name="Difazio S."/>
            <person name="Jansson S."/>
            <person name="Bohlmann J."/>
            <person name="Grigoriev I."/>
            <person name="Hellsten U."/>
            <person name="Putnam N."/>
            <person name="Ralph S."/>
            <person name="Rombauts S."/>
            <person name="Salamov A."/>
            <person name="Schein J."/>
            <person name="Sterck L."/>
            <person name="Aerts A."/>
            <person name="Bhalerao R."/>
            <person name="Bhalerao R."/>
            <person name="Blaudez D."/>
            <person name="Boerjan W."/>
            <person name="Brun A."/>
            <person name="Brunner A."/>
            <person name="Busov V."/>
            <person name="Campbell M."/>
            <person name="Carlson J."/>
            <person name="Chalot M."/>
            <person name="Chapman J."/>
            <person name="Chen G."/>
            <person name="Cooper D."/>
            <person name="Coutinho P."/>
            <person name="Couturier J."/>
            <person name="Covert S."/>
            <person name="Cronk Q."/>
            <person name="Cunningham R."/>
            <person name="Davis J."/>
            <person name="Degroeve S."/>
            <person name="Dejardin A."/>
            <person name="Depamphilis C."/>
            <person name="Detter J."/>
            <person name="Dirks B."/>
            <person name="Dubchak I."/>
            <person name="Duplessis S."/>
            <person name="Ehlting J."/>
            <person name="Ellis B."/>
            <person name="Gendler K."/>
            <person name="Goodstein D."/>
            <person name="Gribskov M."/>
            <person name="Grimwood J."/>
            <person name="Groover A."/>
            <person name="Gunter L."/>
            <person name="Hamberger B."/>
            <person name="Heinze B."/>
            <person name="Helariutta Y."/>
            <person name="Henrissat B."/>
            <person name="Holligan D."/>
            <person name="Holt R."/>
            <person name="Huang W."/>
            <person name="Islam-Faridi N."/>
            <person name="Jones S."/>
            <person name="Jones-Rhoades M."/>
            <person name="Jorgensen R."/>
            <person name="Joshi C."/>
            <person name="Kangasjarvi J."/>
            <person name="Karlsson J."/>
            <person name="Kelleher C."/>
            <person name="Kirkpatrick R."/>
            <person name="Kirst M."/>
            <person name="Kohler A."/>
            <person name="Kalluri U."/>
            <person name="Larimer F."/>
            <person name="Leebens-Mack J."/>
            <person name="Leple J."/>
            <person name="Locascio P."/>
            <person name="Lou Y."/>
            <person name="Lucas S."/>
            <person name="Martin F."/>
            <person name="Montanini B."/>
            <person name="Napoli C."/>
            <person name="Nelson D."/>
            <person name="Nelson C."/>
            <person name="Nieminen K."/>
            <person name="Nilsson O."/>
            <person name="Pereda V."/>
            <person name="Peter G."/>
            <person name="Philippe R."/>
            <person name="Pilate G."/>
            <person name="Poliakov A."/>
            <person name="Razumovskaya J."/>
            <person name="Richardson P."/>
            <person name="Rinaldi C."/>
            <person name="Ritland K."/>
            <person name="Rouze P."/>
            <person name="Ryaboy D."/>
            <person name="Schmutz J."/>
            <person name="Schrader J."/>
            <person name="Segerman B."/>
            <person name="Shin H."/>
            <person name="Siddiqui A."/>
            <person name="Sterky F."/>
            <person name="Terry A."/>
            <person name="Tsai C."/>
            <person name="Uberbacher E."/>
            <person name="Unneberg P."/>
            <person name="Vahala J."/>
            <person name="Wall K."/>
            <person name="Wessler S."/>
            <person name="Yang G."/>
            <person name="Yin T."/>
            <person name="Douglas C."/>
            <person name="Marra M."/>
            <person name="Sandberg G."/>
            <person name="Van De Peer Y."/>
            <person name="Rokhsar D."/>
        </authorList>
    </citation>
    <scope>NUCLEOTIDE SEQUENCE</scope>
    <source>
        <strain evidence="5">Nisqually-1</strain>
    </source>
</reference>
<accession>A0A2K1R625</accession>
<name>A0A2K1R625_POPTR</name>
<dbReference type="InParanoid" id="A0A2K1R625"/>
<dbReference type="InterPro" id="IPR007011">
    <property type="entry name" value="LEA_SMP_dom"/>
</dbReference>
<feature type="region of interest" description="Disordered" evidence="3">
    <location>
        <begin position="105"/>
        <end position="129"/>
    </location>
</feature>
<dbReference type="Pfam" id="PF04927">
    <property type="entry name" value="SMP"/>
    <property type="match status" value="2"/>
</dbReference>
<feature type="region of interest" description="Disordered" evidence="3">
    <location>
        <begin position="1"/>
        <end position="20"/>
    </location>
</feature>
<evidence type="ECO:0000256" key="1">
    <source>
        <dbReference type="ARBA" id="ARBA00010733"/>
    </source>
</evidence>
<evidence type="ECO:0000259" key="4">
    <source>
        <dbReference type="Pfam" id="PF04927"/>
    </source>
</evidence>
<dbReference type="AlphaFoldDB" id="A0A2K1R625"/>
<evidence type="ECO:0000313" key="5">
    <source>
        <dbReference type="EMBL" id="PNS22709.1"/>
    </source>
</evidence>
<comment type="similarity">
    <text evidence="1">Belongs to the LEA type SMP family.</text>
</comment>
<feature type="domain" description="SMP" evidence="4">
    <location>
        <begin position="13"/>
        <end position="68"/>
    </location>
</feature>
<organism evidence="5">
    <name type="scientific">Populus trichocarpa</name>
    <name type="common">Western balsam poplar</name>
    <name type="synonym">Populus balsamifera subsp. trichocarpa</name>
    <dbReference type="NCBI Taxonomy" id="3694"/>
    <lineage>
        <taxon>Eukaryota</taxon>
        <taxon>Viridiplantae</taxon>
        <taxon>Streptophyta</taxon>
        <taxon>Embryophyta</taxon>
        <taxon>Tracheophyta</taxon>
        <taxon>Spermatophyta</taxon>
        <taxon>Magnoliopsida</taxon>
        <taxon>eudicotyledons</taxon>
        <taxon>Gunneridae</taxon>
        <taxon>Pentapetalae</taxon>
        <taxon>rosids</taxon>
        <taxon>fabids</taxon>
        <taxon>Malpighiales</taxon>
        <taxon>Salicaceae</taxon>
        <taxon>Saliceae</taxon>
        <taxon>Populus</taxon>
    </lineage>
</organism>
<keyword evidence="2" id="KW-0677">Repeat</keyword>
<evidence type="ECO:0000256" key="3">
    <source>
        <dbReference type="SAM" id="MobiDB-lite"/>
    </source>
</evidence>